<dbReference type="EMBL" id="OX336137">
    <property type="protein sequence ID" value="CAI2717951.1"/>
    <property type="molecule type" value="Genomic_DNA"/>
</dbReference>
<feature type="domain" description="BRCT" evidence="13">
    <location>
        <begin position="589"/>
        <end position="668"/>
    </location>
</feature>
<dbReference type="InterPro" id="IPR012340">
    <property type="entry name" value="NA-bd_OB-fold"/>
</dbReference>
<evidence type="ECO:0000256" key="2">
    <source>
        <dbReference type="ARBA" id="ARBA00022598"/>
    </source>
</evidence>
<dbReference type="SMART" id="SM00278">
    <property type="entry name" value="HhH1"/>
    <property type="match status" value="3"/>
</dbReference>
<evidence type="ECO:0000256" key="10">
    <source>
        <dbReference type="ARBA" id="ARBA00034005"/>
    </source>
</evidence>
<comment type="cofactor">
    <cofactor evidence="11">
        <name>Mg(2+)</name>
        <dbReference type="ChEBI" id="CHEBI:18420"/>
    </cofactor>
    <cofactor evidence="11">
        <name>Mn(2+)</name>
        <dbReference type="ChEBI" id="CHEBI:29035"/>
    </cofactor>
</comment>
<keyword evidence="15" id="KW-1185">Reference proteome</keyword>
<dbReference type="Pfam" id="PF14520">
    <property type="entry name" value="HHH_5"/>
    <property type="match status" value="1"/>
</dbReference>
<dbReference type="Pfam" id="PF03119">
    <property type="entry name" value="DNA_ligase_ZBD"/>
    <property type="match status" value="1"/>
</dbReference>
<feature type="binding site" evidence="11">
    <location>
        <position position="113"/>
    </location>
    <ligand>
        <name>NAD(+)</name>
        <dbReference type="ChEBI" id="CHEBI:57540"/>
    </ligand>
</feature>
<dbReference type="PIRSF" id="PIRSF001604">
    <property type="entry name" value="LigA"/>
    <property type="match status" value="1"/>
</dbReference>
<evidence type="ECO:0000256" key="9">
    <source>
        <dbReference type="ARBA" id="ARBA00023204"/>
    </source>
</evidence>
<dbReference type="Pfam" id="PF01653">
    <property type="entry name" value="DNA_ligase_aden"/>
    <property type="match status" value="1"/>
</dbReference>
<reference evidence="14 15" key="1">
    <citation type="submission" date="2022-09" db="EMBL/GenBank/DDBJ databases">
        <authorList>
            <person name="Kop L."/>
        </authorList>
    </citation>
    <scope>NUCLEOTIDE SEQUENCE [LARGE SCALE GENOMIC DNA]</scope>
    <source>
        <strain evidence="14 15">347</strain>
    </source>
</reference>
<feature type="binding site" evidence="11">
    <location>
        <begin position="82"/>
        <end position="83"/>
    </location>
    <ligand>
        <name>NAD(+)</name>
        <dbReference type="ChEBI" id="CHEBI:57540"/>
    </ligand>
</feature>
<dbReference type="Gene3D" id="6.20.10.30">
    <property type="match status" value="1"/>
</dbReference>
<dbReference type="InterPro" id="IPR041663">
    <property type="entry name" value="DisA/LigA_HHH"/>
</dbReference>
<comment type="similarity">
    <text evidence="11">Belongs to the NAD-dependent DNA ligase family. LigA subfamily.</text>
</comment>
<dbReference type="NCBIfam" id="NF005932">
    <property type="entry name" value="PRK07956.1"/>
    <property type="match status" value="1"/>
</dbReference>
<dbReference type="Gene3D" id="1.10.150.20">
    <property type="entry name" value="5' to 3' exonuclease, C-terminal subdomain"/>
    <property type="match status" value="2"/>
</dbReference>
<feature type="binding site" evidence="11">
    <location>
        <position position="426"/>
    </location>
    <ligand>
        <name>Zn(2+)</name>
        <dbReference type="ChEBI" id="CHEBI:29105"/>
    </ligand>
</feature>
<dbReference type="Gene3D" id="1.10.287.610">
    <property type="entry name" value="Helix hairpin bin"/>
    <property type="match status" value="1"/>
</dbReference>
<sequence>MPSKAEKEIEQLRRDIHHHDHLYYVLDQPEISDRDYDRLYEKLEELEAKHPELVTPDSPTQRVGGKASEKFDPIEHTVPMMSLDNTYNVDEVRDFHNRVCKTLGTDEVEYVVELKIDGLGVTLAYENGRFVQGATRGDGKVGEDVTANLKTMRSVPLSLDSATLKHKYLEVRGEVYMDHSGFQKLNAAREKRGEAPFANPRNAAAGSLRLLDPTITAERPLRIWVYSTGHIEGPAFERHHETLETLKKLGFRTNPHTELCKNFDAVLNLIERWQEKRRTLDYDVDGLVIKVNALRSQNKLGYTAKHPRWAVAYKYEAEEAQTKVNAIHVQVGRTGAITPVAELEPVLVAGTTVKRATLHNEDEIKKLDVRVGDDVVIIKAGEIIPKVVRVVTPPDRQRGEPYTMPKTCPECDTPIVRQEGEAAWRCINASCPAQLKEHLLHFASRDAMDIDHLGTAVVEQLVNSGRVKTVSDLYTLEQGEVKNLERFAEKSAQNLIDAIAKSKQAGLSRLIHALGIRFVGQRVAQVLANTFHTMDALEKAGFEDLESIDEIGPKIAESLRQFFDEDKNKKEIAHLQERGVVMQEERQETGDGALTGKQFVLTGTLDKFTREEAKALIHKAGGRVTSSVSAKTDYVVAGADPGSKLDKAKKLGVTLLDEAAFEKLLKGK</sequence>
<dbReference type="SUPFAM" id="SSF52113">
    <property type="entry name" value="BRCT domain"/>
    <property type="match status" value="1"/>
</dbReference>
<evidence type="ECO:0000256" key="6">
    <source>
        <dbReference type="ARBA" id="ARBA00022833"/>
    </source>
</evidence>
<keyword evidence="9 11" id="KW-0234">DNA repair</keyword>
<evidence type="ECO:0000313" key="15">
    <source>
        <dbReference type="Proteomes" id="UP001157733"/>
    </source>
</evidence>
<dbReference type="RefSeq" id="WP_282010866.1">
    <property type="nucleotide sequence ID" value="NZ_OX336137.1"/>
</dbReference>
<dbReference type="SUPFAM" id="SSF50249">
    <property type="entry name" value="Nucleic acid-binding proteins"/>
    <property type="match status" value="1"/>
</dbReference>
<accession>A0ABM9HCR8</accession>
<comment type="catalytic activity">
    <reaction evidence="10 11 12">
        <text>NAD(+) + (deoxyribonucleotide)n-3'-hydroxyl + 5'-phospho-(deoxyribonucleotide)m = (deoxyribonucleotide)n+m + AMP + beta-nicotinamide D-nucleotide.</text>
        <dbReference type="EC" id="6.5.1.2"/>
    </reaction>
</comment>
<dbReference type="InterPro" id="IPR013839">
    <property type="entry name" value="DNAligase_adenylation"/>
</dbReference>
<dbReference type="InterPro" id="IPR018239">
    <property type="entry name" value="DNA_ligase_AS"/>
</dbReference>
<dbReference type="InterPro" id="IPR001357">
    <property type="entry name" value="BRCT_dom"/>
</dbReference>
<dbReference type="SMART" id="SM00292">
    <property type="entry name" value="BRCT"/>
    <property type="match status" value="1"/>
</dbReference>
<keyword evidence="3 11" id="KW-0235">DNA replication</keyword>
<dbReference type="Gene3D" id="2.40.50.140">
    <property type="entry name" value="Nucleic acid-binding proteins"/>
    <property type="match status" value="1"/>
</dbReference>
<evidence type="ECO:0000256" key="4">
    <source>
        <dbReference type="ARBA" id="ARBA00022723"/>
    </source>
</evidence>
<feature type="binding site" evidence="11">
    <location>
        <position position="290"/>
    </location>
    <ligand>
        <name>NAD(+)</name>
        <dbReference type="ChEBI" id="CHEBI:57540"/>
    </ligand>
</feature>
<dbReference type="Gene3D" id="3.30.470.30">
    <property type="entry name" value="DNA ligase/mRNA capping enzyme"/>
    <property type="match status" value="1"/>
</dbReference>
<dbReference type="InterPro" id="IPR001679">
    <property type="entry name" value="DNA_ligase"/>
</dbReference>
<dbReference type="NCBIfam" id="TIGR00575">
    <property type="entry name" value="dnlj"/>
    <property type="match status" value="1"/>
</dbReference>
<feature type="binding site" evidence="11">
    <location>
        <position position="431"/>
    </location>
    <ligand>
        <name>Zn(2+)</name>
        <dbReference type="ChEBI" id="CHEBI:29105"/>
    </ligand>
</feature>
<feature type="active site" description="N6-AMP-lysine intermediate" evidence="11">
    <location>
        <position position="115"/>
    </location>
</feature>
<dbReference type="PROSITE" id="PS50172">
    <property type="entry name" value="BRCT"/>
    <property type="match status" value="1"/>
</dbReference>
<gene>
    <name evidence="11 14" type="primary">ligA</name>
    <name evidence="14" type="ORF">NSPWAT_1092</name>
</gene>
<dbReference type="PROSITE" id="PS01056">
    <property type="entry name" value="DNA_LIGASE_N2"/>
    <property type="match status" value="1"/>
</dbReference>
<evidence type="ECO:0000256" key="3">
    <source>
        <dbReference type="ARBA" id="ARBA00022705"/>
    </source>
</evidence>
<dbReference type="Pfam" id="PF12826">
    <property type="entry name" value="HHH_2"/>
    <property type="match status" value="1"/>
</dbReference>
<dbReference type="PANTHER" id="PTHR23389:SF9">
    <property type="entry name" value="DNA LIGASE"/>
    <property type="match status" value="1"/>
</dbReference>
<dbReference type="PROSITE" id="PS01055">
    <property type="entry name" value="DNA_LIGASE_N1"/>
    <property type="match status" value="1"/>
</dbReference>
<dbReference type="GO" id="GO:0003911">
    <property type="term" value="F:DNA ligase (NAD+) activity"/>
    <property type="evidence" value="ECO:0007669"/>
    <property type="project" value="UniProtKB-EC"/>
</dbReference>
<keyword evidence="4 11" id="KW-0479">Metal-binding</keyword>
<dbReference type="SMART" id="SM00532">
    <property type="entry name" value="LIGANc"/>
    <property type="match status" value="1"/>
</dbReference>
<evidence type="ECO:0000256" key="5">
    <source>
        <dbReference type="ARBA" id="ARBA00022763"/>
    </source>
</evidence>
<evidence type="ECO:0000256" key="12">
    <source>
        <dbReference type="RuleBase" id="RU000618"/>
    </source>
</evidence>
<feature type="binding site" evidence="11">
    <location>
        <position position="411"/>
    </location>
    <ligand>
        <name>Zn(2+)</name>
        <dbReference type="ChEBI" id="CHEBI:29105"/>
    </ligand>
</feature>
<feature type="binding site" evidence="11">
    <location>
        <position position="136"/>
    </location>
    <ligand>
        <name>NAD(+)</name>
        <dbReference type="ChEBI" id="CHEBI:57540"/>
    </ligand>
</feature>
<keyword evidence="5 11" id="KW-0227">DNA damage</keyword>
<dbReference type="InterPro" id="IPR004150">
    <property type="entry name" value="NAD_DNA_ligase_OB"/>
</dbReference>
<evidence type="ECO:0000256" key="1">
    <source>
        <dbReference type="ARBA" id="ARBA00004067"/>
    </source>
</evidence>
<comment type="function">
    <text evidence="1 11">DNA ligase that catalyzes the formation of phosphodiester linkages between 5'-phosphoryl and 3'-hydroxyl groups in double-stranded DNA using NAD as a coenzyme and as the energy source for the reaction. It is essential for DNA replication and repair of damaged DNA.</text>
</comment>
<dbReference type="Pfam" id="PF22745">
    <property type="entry name" value="Nlig-Ia"/>
    <property type="match status" value="1"/>
</dbReference>
<evidence type="ECO:0000313" key="14">
    <source>
        <dbReference type="EMBL" id="CAI2717951.1"/>
    </source>
</evidence>
<dbReference type="Gene3D" id="3.40.50.10190">
    <property type="entry name" value="BRCT domain"/>
    <property type="match status" value="1"/>
</dbReference>
<dbReference type="InterPro" id="IPR004149">
    <property type="entry name" value="Znf_DNAligase_C4"/>
</dbReference>
<keyword evidence="7 11" id="KW-0460">Magnesium</keyword>
<protein>
    <recommendedName>
        <fullName evidence="11 12">DNA ligase</fullName>
        <ecNumber evidence="11 12">6.5.1.2</ecNumber>
    </recommendedName>
    <alternativeName>
        <fullName evidence="11">Polydeoxyribonucleotide synthase [NAD(+)]</fullName>
    </alternativeName>
</protein>
<proteinExistence type="inferred from homology"/>
<dbReference type="Proteomes" id="UP001157733">
    <property type="component" value="Chromosome"/>
</dbReference>
<keyword evidence="8 11" id="KW-0520">NAD</keyword>
<dbReference type="InterPro" id="IPR010994">
    <property type="entry name" value="RuvA_2-like"/>
</dbReference>
<evidence type="ECO:0000256" key="11">
    <source>
        <dbReference type="HAMAP-Rule" id="MF_01588"/>
    </source>
</evidence>
<dbReference type="InterPro" id="IPR036420">
    <property type="entry name" value="BRCT_dom_sf"/>
</dbReference>
<evidence type="ECO:0000256" key="8">
    <source>
        <dbReference type="ARBA" id="ARBA00023027"/>
    </source>
</evidence>
<dbReference type="InterPro" id="IPR003583">
    <property type="entry name" value="Hlx-hairpin-Hlx_DNA-bd_motif"/>
</dbReference>
<name>A0ABM9HCR8_9BACT</name>
<keyword evidence="2 11" id="KW-0436">Ligase</keyword>
<keyword evidence="11" id="KW-0464">Manganese</keyword>
<dbReference type="SUPFAM" id="SSF56091">
    <property type="entry name" value="DNA ligase/mRNA capping enzyme, catalytic domain"/>
    <property type="match status" value="1"/>
</dbReference>
<feature type="binding site" evidence="11">
    <location>
        <position position="408"/>
    </location>
    <ligand>
        <name>Zn(2+)</name>
        <dbReference type="ChEBI" id="CHEBI:29105"/>
    </ligand>
</feature>
<dbReference type="HAMAP" id="MF_01588">
    <property type="entry name" value="DNA_ligase_A"/>
    <property type="match status" value="1"/>
</dbReference>
<feature type="binding site" evidence="11">
    <location>
        <begin position="33"/>
        <end position="37"/>
    </location>
    <ligand>
        <name>NAD(+)</name>
        <dbReference type="ChEBI" id="CHEBI:57540"/>
    </ligand>
</feature>
<dbReference type="Pfam" id="PF03120">
    <property type="entry name" value="OB_DNA_ligase"/>
    <property type="match status" value="1"/>
</dbReference>
<evidence type="ECO:0000259" key="13">
    <source>
        <dbReference type="PROSITE" id="PS50172"/>
    </source>
</evidence>
<dbReference type="EC" id="6.5.1.2" evidence="11 12"/>
<dbReference type="InterPro" id="IPR013840">
    <property type="entry name" value="DNAligase_N"/>
</dbReference>
<dbReference type="InterPro" id="IPR033136">
    <property type="entry name" value="DNA_ligase_CS"/>
</dbReference>
<feature type="binding site" evidence="11">
    <location>
        <position position="314"/>
    </location>
    <ligand>
        <name>NAD(+)</name>
        <dbReference type="ChEBI" id="CHEBI:57540"/>
    </ligand>
</feature>
<feature type="binding site" evidence="11">
    <location>
        <position position="174"/>
    </location>
    <ligand>
        <name>NAD(+)</name>
        <dbReference type="ChEBI" id="CHEBI:57540"/>
    </ligand>
</feature>
<dbReference type="CDD" id="cd17748">
    <property type="entry name" value="BRCT_DNA_ligase_like"/>
    <property type="match status" value="1"/>
</dbReference>
<dbReference type="SUPFAM" id="SSF47781">
    <property type="entry name" value="RuvA domain 2-like"/>
    <property type="match status" value="1"/>
</dbReference>
<keyword evidence="6 11" id="KW-0862">Zinc</keyword>
<dbReference type="CDD" id="cd00114">
    <property type="entry name" value="LIGANc"/>
    <property type="match status" value="1"/>
</dbReference>
<evidence type="ECO:0000256" key="7">
    <source>
        <dbReference type="ARBA" id="ARBA00022842"/>
    </source>
</evidence>
<organism evidence="14 15">
    <name type="scientific">Nitrospina watsonii</name>
    <dbReference type="NCBI Taxonomy" id="1323948"/>
    <lineage>
        <taxon>Bacteria</taxon>
        <taxon>Pseudomonadati</taxon>
        <taxon>Nitrospinota/Tectimicrobiota group</taxon>
        <taxon>Nitrospinota</taxon>
        <taxon>Nitrospinia</taxon>
        <taxon>Nitrospinales</taxon>
        <taxon>Nitrospinaceae</taxon>
        <taxon>Nitrospina</taxon>
    </lineage>
</organism>
<dbReference type="PANTHER" id="PTHR23389">
    <property type="entry name" value="CHROMOSOME TRANSMISSION FIDELITY FACTOR 18"/>
    <property type="match status" value="1"/>
</dbReference>
<dbReference type="Pfam" id="PF00533">
    <property type="entry name" value="BRCT"/>
    <property type="match status" value="1"/>
</dbReference>